<feature type="non-terminal residue" evidence="2">
    <location>
        <position position="95"/>
    </location>
</feature>
<accession>A0A4Y2I044</accession>
<sequence>MFQSALLPTHPITRLTPTNSTLPHMEDFCVEWRISAVNKVSHIPTQPTGSHSGSEFGGMLRRVRRGVQDVAEQLGTEVRSHFHMVPAQFQKMRAG</sequence>
<dbReference type="EMBL" id="BGPR01104807">
    <property type="protein sequence ID" value="GBM70926.1"/>
    <property type="molecule type" value="Genomic_DNA"/>
</dbReference>
<organism evidence="2 3">
    <name type="scientific">Araneus ventricosus</name>
    <name type="common">Orbweaver spider</name>
    <name type="synonym">Epeira ventricosa</name>
    <dbReference type="NCBI Taxonomy" id="182803"/>
    <lineage>
        <taxon>Eukaryota</taxon>
        <taxon>Metazoa</taxon>
        <taxon>Ecdysozoa</taxon>
        <taxon>Arthropoda</taxon>
        <taxon>Chelicerata</taxon>
        <taxon>Arachnida</taxon>
        <taxon>Araneae</taxon>
        <taxon>Araneomorphae</taxon>
        <taxon>Entelegynae</taxon>
        <taxon>Araneoidea</taxon>
        <taxon>Araneidae</taxon>
        <taxon>Araneus</taxon>
    </lineage>
</organism>
<name>A0A4Y2I044_ARAVE</name>
<evidence type="ECO:0000313" key="3">
    <source>
        <dbReference type="Proteomes" id="UP000499080"/>
    </source>
</evidence>
<comment type="caution">
    <text evidence="2">The sequence shown here is derived from an EMBL/GenBank/DDBJ whole genome shotgun (WGS) entry which is preliminary data.</text>
</comment>
<dbReference type="Proteomes" id="UP000499080">
    <property type="component" value="Unassembled WGS sequence"/>
</dbReference>
<proteinExistence type="predicted"/>
<keyword evidence="3" id="KW-1185">Reference proteome</keyword>
<evidence type="ECO:0000313" key="2">
    <source>
        <dbReference type="EMBL" id="GBM70963.1"/>
    </source>
</evidence>
<evidence type="ECO:0000313" key="1">
    <source>
        <dbReference type="EMBL" id="GBM70926.1"/>
    </source>
</evidence>
<protein>
    <submittedName>
        <fullName evidence="2">Uncharacterized protein</fullName>
    </submittedName>
</protein>
<dbReference type="AlphaFoldDB" id="A0A4Y2I044"/>
<reference evidence="2 3" key="1">
    <citation type="journal article" date="2019" name="Sci. Rep.">
        <title>Orb-weaving spider Araneus ventricosus genome elucidates the spidroin gene catalogue.</title>
        <authorList>
            <person name="Kono N."/>
            <person name="Nakamura H."/>
            <person name="Ohtoshi R."/>
            <person name="Moran D.A.P."/>
            <person name="Shinohara A."/>
            <person name="Yoshida Y."/>
            <person name="Fujiwara M."/>
            <person name="Mori M."/>
            <person name="Tomita M."/>
            <person name="Arakawa K."/>
        </authorList>
    </citation>
    <scope>NUCLEOTIDE SEQUENCE [LARGE SCALE GENOMIC DNA]</scope>
</reference>
<dbReference type="EMBL" id="BGPR01104814">
    <property type="protein sequence ID" value="GBM70963.1"/>
    <property type="molecule type" value="Genomic_DNA"/>
</dbReference>
<gene>
    <name evidence="2" type="ORF">AVEN_118508_1</name>
    <name evidence="1" type="ORF">AVEN_14192_1</name>
</gene>